<proteinExistence type="predicted"/>
<dbReference type="EMBL" id="JAJJMB010000948">
    <property type="protein sequence ID" value="KAI3960054.1"/>
    <property type="molecule type" value="Genomic_DNA"/>
</dbReference>
<evidence type="ECO:0000256" key="1">
    <source>
        <dbReference type="SAM" id="MobiDB-lite"/>
    </source>
</evidence>
<name>A0AAD4XY68_9MAGN</name>
<reference evidence="2" key="1">
    <citation type="submission" date="2022-04" db="EMBL/GenBank/DDBJ databases">
        <title>A functionally conserved STORR gene fusion in Papaver species that diverged 16.8 million years ago.</title>
        <authorList>
            <person name="Catania T."/>
        </authorList>
    </citation>
    <scope>NUCLEOTIDE SEQUENCE</scope>
    <source>
        <strain evidence="2">S-188037</strain>
    </source>
</reference>
<dbReference type="AlphaFoldDB" id="A0AAD4XY68"/>
<comment type="caution">
    <text evidence="2">The sequence shown here is derived from an EMBL/GenBank/DDBJ whole genome shotgun (WGS) entry which is preliminary data.</text>
</comment>
<feature type="region of interest" description="Disordered" evidence="1">
    <location>
        <begin position="1"/>
        <end position="30"/>
    </location>
</feature>
<evidence type="ECO:0000313" key="3">
    <source>
        <dbReference type="Proteomes" id="UP001202328"/>
    </source>
</evidence>
<gene>
    <name evidence="2" type="ORF">MKW98_016778</name>
</gene>
<dbReference type="Proteomes" id="UP001202328">
    <property type="component" value="Unassembled WGS sequence"/>
</dbReference>
<accession>A0AAD4XY68</accession>
<sequence>MDGGNSKNVNEETPYADISKADPGASLNEQDHHVPVDDIIFKMDARVEVKDYPEKIRTSDGYIFYDARTNVRNMLRASFKAYRRKRIEALKQQNESSEPAALVVTAAVPSSPSAFADA</sequence>
<protein>
    <submittedName>
        <fullName evidence="2">Uncharacterized protein</fullName>
    </submittedName>
</protein>
<evidence type="ECO:0000313" key="2">
    <source>
        <dbReference type="EMBL" id="KAI3960054.1"/>
    </source>
</evidence>
<organism evidence="2 3">
    <name type="scientific">Papaver atlanticum</name>
    <dbReference type="NCBI Taxonomy" id="357466"/>
    <lineage>
        <taxon>Eukaryota</taxon>
        <taxon>Viridiplantae</taxon>
        <taxon>Streptophyta</taxon>
        <taxon>Embryophyta</taxon>
        <taxon>Tracheophyta</taxon>
        <taxon>Spermatophyta</taxon>
        <taxon>Magnoliopsida</taxon>
        <taxon>Ranunculales</taxon>
        <taxon>Papaveraceae</taxon>
        <taxon>Papaveroideae</taxon>
        <taxon>Papaver</taxon>
    </lineage>
</organism>
<keyword evidence="3" id="KW-1185">Reference proteome</keyword>